<dbReference type="EMBL" id="JAHRIQ010035953">
    <property type="protein sequence ID" value="MEQ2232714.1"/>
    <property type="molecule type" value="Genomic_DNA"/>
</dbReference>
<evidence type="ECO:0000313" key="2">
    <source>
        <dbReference type="Proteomes" id="UP001482620"/>
    </source>
</evidence>
<protein>
    <submittedName>
        <fullName evidence="1">Uncharacterized protein</fullName>
    </submittedName>
</protein>
<evidence type="ECO:0000313" key="1">
    <source>
        <dbReference type="EMBL" id="MEQ2232714.1"/>
    </source>
</evidence>
<keyword evidence="2" id="KW-1185">Reference proteome</keyword>
<comment type="caution">
    <text evidence="1">The sequence shown here is derived from an EMBL/GenBank/DDBJ whole genome shotgun (WGS) entry which is preliminary data.</text>
</comment>
<proteinExistence type="predicted"/>
<reference evidence="1 2" key="1">
    <citation type="submission" date="2021-06" db="EMBL/GenBank/DDBJ databases">
        <authorList>
            <person name="Palmer J.M."/>
        </authorList>
    </citation>
    <scope>NUCLEOTIDE SEQUENCE [LARGE SCALE GENOMIC DNA]</scope>
    <source>
        <strain evidence="2">if_2019</strain>
        <tissue evidence="1">Muscle</tissue>
    </source>
</reference>
<sequence length="132" mass="14795">MPFRPGKTAPLGFVETASLLGTSLGHPWIQFEEFMSVCQQRDISALCLPYPGPAEDQWKRKDHWKVGILKPLPSGSHCHLESFASKYQMARIRAISWCTAPLQLTVLAEKVYTSDQDASWTTPFGSLLNTSR</sequence>
<dbReference type="Proteomes" id="UP001482620">
    <property type="component" value="Unassembled WGS sequence"/>
</dbReference>
<accession>A0ABV0TIK0</accession>
<name>A0ABV0TIK0_9TELE</name>
<organism evidence="1 2">
    <name type="scientific">Ilyodon furcidens</name>
    <name type="common">goldbreast splitfin</name>
    <dbReference type="NCBI Taxonomy" id="33524"/>
    <lineage>
        <taxon>Eukaryota</taxon>
        <taxon>Metazoa</taxon>
        <taxon>Chordata</taxon>
        <taxon>Craniata</taxon>
        <taxon>Vertebrata</taxon>
        <taxon>Euteleostomi</taxon>
        <taxon>Actinopterygii</taxon>
        <taxon>Neopterygii</taxon>
        <taxon>Teleostei</taxon>
        <taxon>Neoteleostei</taxon>
        <taxon>Acanthomorphata</taxon>
        <taxon>Ovalentaria</taxon>
        <taxon>Atherinomorphae</taxon>
        <taxon>Cyprinodontiformes</taxon>
        <taxon>Goodeidae</taxon>
        <taxon>Ilyodon</taxon>
    </lineage>
</organism>
<gene>
    <name evidence="1" type="ORF">ILYODFUR_014291</name>
</gene>